<dbReference type="SMART" id="SM00052">
    <property type="entry name" value="EAL"/>
    <property type="match status" value="1"/>
</dbReference>
<dbReference type="RefSeq" id="WP_159431164.1">
    <property type="nucleotide sequence ID" value="NZ_FOOC01000014.1"/>
</dbReference>
<dbReference type="SUPFAM" id="SSF55785">
    <property type="entry name" value="PYP-like sensor domain (PAS domain)"/>
    <property type="match status" value="4"/>
</dbReference>
<dbReference type="Gene3D" id="3.30.450.20">
    <property type="entry name" value="PAS domain"/>
    <property type="match status" value="4"/>
</dbReference>
<dbReference type="CDD" id="cd01948">
    <property type="entry name" value="EAL"/>
    <property type="match status" value="1"/>
</dbReference>
<dbReference type="PANTHER" id="PTHR44757">
    <property type="entry name" value="DIGUANYLATE CYCLASE DGCP"/>
    <property type="match status" value="1"/>
</dbReference>
<dbReference type="PROSITE" id="PS50887">
    <property type="entry name" value="GGDEF"/>
    <property type="match status" value="1"/>
</dbReference>
<dbReference type="NCBIfam" id="TIGR00254">
    <property type="entry name" value="GGDEF"/>
    <property type="match status" value="1"/>
</dbReference>
<evidence type="ECO:0000259" key="2">
    <source>
        <dbReference type="PROSITE" id="PS50112"/>
    </source>
</evidence>
<dbReference type="Pfam" id="PF00990">
    <property type="entry name" value="GGDEF"/>
    <property type="match status" value="1"/>
</dbReference>
<feature type="domain" description="PAC" evidence="3">
    <location>
        <begin position="110"/>
        <end position="163"/>
    </location>
</feature>
<dbReference type="OrthoDB" id="9816034at2"/>
<keyword evidence="7" id="KW-1185">Reference proteome</keyword>
<dbReference type="NCBIfam" id="TIGR00229">
    <property type="entry name" value="sensory_box"/>
    <property type="match status" value="4"/>
</dbReference>
<accession>A0A1I2K6Q2</accession>
<dbReference type="SMART" id="SM00086">
    <property type="entry name" value="PAC"/>
    <property type="match status" value="4"/>
</dbReference>
<feature type="domain" description="PAS" evidence="2">
    <location>
        <begin position="420"/>
        <end position="491"/>
    </location>
</feature>
<dbReference type="FunFam" id="3.30.450.20:FF:000155">
    <property type="entry name" value="Sensor histidine kinase TodS"/>
    <property type="match status" value="1"/>
</dbReference>
<evidence type="ECO:0000259" key="3">
    <source>
        <dbReference type="PROSITE" id="PS50113"/>
    </source>
</evidence>
<dbReference type="SMART" id="SM00091">
    <property type="entry name" value="PAS"/>
    <property type="match status" value="4"/>
</dbReference>
<dbReference type="PROSITE" id="PS50883">
    <property type="entry name" value="EAL"/>
    <property type="match status" value="1"/>
</dbReference>
<organism evidence="6 7">
    <name type="scientific">Fontimonas thermophila</name>
    <dbReference type="NCBI Taxonomy" id="1076937"/>
    <lineage>
        <taxon>Bacteria</taxon>
        <taxon>Pseudomonadati</taxon>
        <taxon>Pseudomonadota</taxon>
        <taxon>Gammaproteobacteria</taxon>
        <taxon>Nevskiales</taxon>
        <taxon>Nevskiaceae</taxon>
        <taxon>Fontimonas</taxon>
    </lineage>
</organism>
<dbReference type="Gene3D" id="3.20.20.450">
    <property type="entry name" value="EAL domain"/>
    <property type="match status" value="1"/>
</dbReference>
<evidence type="ECO:0000259" key="5">
    <source>
        <dbReference type="PROSITE" id="PS50887"/>
    </source>
</evidence>
<dbReference type="InterPro" id="IPR035965">
    <property type="entry name" value="PAS-like_dom_sf"/>
</dbReference>
<dbReference type="Gene3D" id="3.30.70.270">
    <property type="match status" value="1"/>
</dbReference>
<dbReference type="Pfam" id="PF13426">
    <property type="entry name" value="PAS_9"/>
    <property type="match status" value="1"/>
</dbReference>
<dbReference type="STRING" id="1076937.SAMN04488120_11414"/>
<evidence type="ECO:0000259" key="4">
    <source>
        <dbReference type="PROSITE" id="PS50883"/>
    </source>
</evidence>
<protein>
    <submittedName>
        <fullName evidence="6">PAS domain S-box-containing protein/diguanylate cyclase (GGDEF) domain-containing protein</fullName>
    </submittedName>
</protein>
<dbReference type="InterPro" id="IPR035919">
    <property type="entry name" value="EAL_sf"/>
</dbReference>
<feature type="domain" description="EAL" evidence="4">
    <location>
        <begin position="723"/>
        <end position="971"/>
    </location>
</feature>
<dbReference type="SUPFAM" id="SSF55073">
    <property type="entry name" value="Nucleotide cyclase"/>
    <property type="match status" value="1"/>
</dbReference>
<dbReference type="FunFam" id="3.30.70.270:FF:000001">
    <property type="entry name" value="Diguanylate cyclase domain protein"/>
    <property type="match status" value="1"/>
</dbReference>
<feature type="domain" description="PAC" evidence="3">
    <location>
        <begin position="496"/>
        <end position="548"/>
    </location>
</feature>
<dbReference type="InterPro" id="IPR052155">
    <property type="entry name" value="Biofilm_reg_signaling"/>
</dbReference>
<feature type="domain" description="PAC" evidence="3">
    <location>
        <begin position="240"/>
        <end position="292"/>
    </location>
</feature>
<dbReference type="InterPro" id="IPR000700">
    <property type="entry name" value="PAS-assoc_C"/>
</dbReference>
<name>A0A1I2K6Q2_9GAMM</name>
<comment type="cofactor">
    <cofactor evidence="1">
        <name>Mg(2+)</name>
        <dbReference type="ChEBI" id="CHEBI:18420"/>
    </cofactor>
</comment>
<dbReference type="PROSITE" id="PS50112">
    <property type="entry name" value="PAS"/>
    <property type="match status" value="3"/>
</dbReference>
<dbReference type="Proteomes" id="UP000199771">
    <property type="component" value="Unassembled WGS sequence"/>
</dbReference>
<feature type="domain" description="GGDEF" evidence="5">
    <location>
        <begin position="580"/>
        <end position="712"/>
    </location>
</feature>
<dbReference type="InterPro" id="IPR029787">
    <property type="entry name" value="Nucleotide_cyclase"/>
</dbReference>
<dbReference type="InterPro" id="IPR001610">
    <property type="entry name" value="PAC"/>
</dbReference>
<dbReference type="CDD" id="cd00130">
    <property type="entry name" value="PAS"/>
    <property type="match status" value="4"/>
</dbReference>
<evidence type="ECO:0000256" key="1">
    <source>
        <dbReference type="ARBA" id="ARBA00001946"/>
    </source>
</evidence>
<feature type="domain" description="PAS" evidence="2">
    <location>
        <begin position="293"/>
        <end position="363"/>
    </location>
</feature>
<proteinExistence type="predicted"/>
<feature type="domain" description="PAS" evidence="2">
    <location>
        <begin position="164"/>
        <end position="234"/>
    </location>
</feature>
<dbReference type="InterPro" id="IPR000014">
    <property type="entry name" value="PAS"/>
</dbReference>
<dbReference type="GO" id="GO:0003824">
    <property type="term" value="F:catalytic activity"/>
    <property type="evidence" value="ECO:0007669"/>
    <property type="project" value="UniProtKB-ARBA"/>
</dbReference>
<dbReference type="InterPro" id="IPR000160">
    <property type="entry name" value="GGDEF_dom"/>
</dbReference>
<dbReference type="InterPro" id="IPR013656">
    <property type="entry name" value="PAS_4"/>
</dbReference>
<dbReference type="PROSITE" id="PS50113">
    <property type="entry name" value="PAC"/>
    <property type="match status" value="4"/>
</dbReference>
<dbReference type="PANTHER" id="PTHR44757:SF4">
    <property type="entry name" value="DIGUANYLATE CYCLASE DGCE-RELATED"/>
    <property type="match status" value="1"/>
</dbReference>
<evidence type="ECO:0000313" key="7">
    <source>
        <dbReference type="Proteomes" id="UP000199771"/>
    </source>
</evidence>
<gene>
    <name evidence="6" type="ORF">SAMN04488120_11414</name>
</gene>
<dbReference type="InterPro" id="IPR001633">
    <property type="entry name" value="EAL_dom"/>
</dbReference>
<dbReference type="Pfam" id="PF08447">
    <property type="entry name" value="PAS_3"/>
    <property type="match status" value="2"/>
</dbReference>
<dbReference type="CDD" id="cd01949">
    <property type="entry name" value="GGDEF"/>
    <property type="match status" value="1"/>
</dbReference>
<dbReference type="AlphaFoldDB" id="A0A1I2K6Q2"/>
<dbReference type="Pfam" id="PF00563">
    <property type="entry name" value="EAL"/>
    <property type="match status" value="1"/>
</dbReference>
<dbReference type="SUPFAM" id="SSF141868">
    <property type="entry name" value="EAL domain-like"/>
    <property type="match status" value="1"/>
</dbReference>
<reference evidence="6 7" key="1">
    <citation type="submission" date="2016-10" db="EMBL/GenBank/DDBJ databases">
        <authorList>
            <person name="de Groot N.N."/>
        </authorList>
    </citation>
    <scope>NUCLEOTIDE SEQUENCE [LARGE SCALE GENOMIC DNA]</scope>
    <source>
        <strain evidence="6 7">DSM 23609</strain>
    </source>
</reference>
<dbReference type="SMART" id="SM00267">
    <property type="entry name" value="GGDEF"/>
    <property type="match status" value="1"/>
</dbReference>
<dbReference type="Pfam" id="PF08448">
    <property type="entry name" value="PAS_4"/>
    <property type="match status" value="1"/>
</dbReference>
<dbReference type="EMBL" id="FOOC01000014">
    <property type="protein sequence ID" value="SFF62802.1"/>
    <property type="molecule type" value="Genomic_DNA"/>
</dbReference>
<evidence type="ECO:0000313" key="6">
    <source>
        <dbReference type="EMBL" id="SFF62802.1"/>
    </source>
</evidence>
<sequence length="971" mass="108295">MDGYLTAASAAPAGTADLCLTVADPRGSCCRPADVESACLPIDGVGLGFWDWNLAAGRVTYSSDWKRMLGYAGASIGDSPEFRSARIHPEDAASAAAALQQHLDGRSEVYVHEHRMRGADGRYRWVAERGRVTERDADGRPRRFIGVQIDIDDAKRAAAELQLSERRFRAVFDAMFELMGVVMPDGTVIDVNEAALRFAGLAAADVIGRKMWDTLYFQTSEATRELARQAVQRSACGEIVRCEIEILGAGGRTMPVDFSIKPVYDERGEIVMLVPEGRDISERRLSEQILRESEDRFRTMFSEAPIGIALVSTDGRFLEVNEALCSIVGYEAEELMALRFQDITHPDDLEPDLALVQRLLAGEIPRYRMMKRYFHKRGHIVHIQLDVSLIRTPEGEPKYFVSQIQDVSERVALDRLLSAEKERLQVALSAITDAVLITDVEGRIKFFNPIAERLLGCAPRQAIGAMVAEIVDLRDEQSGRRVAALEALPGQHASFIQGCGYLHRPDALPVFVEYALAPLKDEAGELMGYVVTLHDVTQARALTHALEHQATHDALTGLPNRSGFERALEQQRQSAAGTLRNWCLLYLDLDRFKTVNDTAGHVIGDELLRAIAVRMRAVLRATDTLARLGGDEFGVILDNCNLENAERIAIKLIDAVDRFRFRRGEDEFQIGLSIGIVRGAEGLTIADLMRMADTACYVAKRTGRNRACVYNEQAIEGVSPSTEFDLLHELQRALDRDRLRVYAQKIVDVTSARPVGLELLVRMIRPDGSIVAPDRFLSIAERHDVVTRLDDWMLRHAARLIRGEDGHLPDDWFVTINVSARSISDPRFHRTISEVVYGDRALRERICFEITESAAPASWAMTRQGIELLRAHGSRVLLDDFGSGFTSFEYLRNMHVDGLKIAQDFTRNLSADPINDPVVSMVAELAHRLDIFAIAEGVEDPEAWRGVAAKDIGMAQGFYFHRPEPVENLLR</sequence>
<dbReference type="InterPro" id="IPR013655">
    <property type="entry name" value="PAS_fold_3"/>
</dbReference>
<dbReference type="InterPro" id="IPR043128">
    <property type="entry name" value="Rev_trsase/Diguanyl_cyclase"/>
</dbReference>
<feature type="domain" description="PAC" evidence="3">
    <location>
        <begin position="367"/>
        <end position="419"/>
    </location>
</feature>